<evidence type="ECO:0000259" key="3">
    <source>
        <dbReference type="Pfam" id="PF14576"/>
    </source>
</evidence>
<proteinExistence type="predicted"/>
<dbReference type="PANTHER" id="PTHR33232">
    <property type="entry name" value="PROTEIN SIEVE ELEMENT OCCLUSION B-LIKE"/>
    <property type="match status" value="1"/>
</dbReference>
<evidence type="ECO:0000313" key="5">
    <source>
        <dbReference type="EMBL" id="KAK4258089.1"/>
    </source>
</evidence>
<dbReference type="Proteomes" id="UP001293593">
    <property type="component" value="Unassembled WGS sequence"/>
</dbReference>
<dbReference type="AlphaFoldDB" id="A0AAE1IXP1"/>
<evidence type="ECO:0000256" key="1">
    <source>
        <dbReference type="SAM" id="Coils"/>
    </source>
</evidence>
<dbReference type="PANTHER" id="PTHR33232:SF18">
    <property type="entry name" value="PROTEIN SIEVE ELEMENT OCCLUSION B-LIKE"/>
    <property type="match status" value="1"/>
</dbReference>
<organism evidence="5 6">
    <name type="scientific">Acacia crassicarpa</name>
    <name type="common">northern wattle</name>
    <dbReference type="NCBI Taxonomy" id="499986"/>
    <lineage>
        <taxon>Eukaryota</taxon>
        <taxon>Viridiplantae</taxon>
        <taxon>Streptophyta</taxon>
        <taxon>Embryophyta</taxon>
        <taxon>Tracheophyta</taxon>
        <taxon>Spermatophyta</taxon>
        <taxon>Magnoliopsida</taxon>
        <taxon>eudicotyledons</taxon>
        <taxon>Gunneridae</taxon>
        <taxon>Pentapetalae</taxon>
        <taxon>rosids</taxon>
        <taxon>fabids</taxon>
        <taxon>Fabales</taxon>
        <taxon>Fabaceae</taxon>
        <taxon>Caesalpinioideae</taxon>
        <taxon>mimosoid clade</taxon>
        <taxon>Acacieae</taxon>
        <taxon>Acacia</taxon>
    </lineage>
</organism>
<name>A0AAE1IXP1_9FABA</name>
<dbReference type="Pfam" id="PF14576">
    <property type="entry name" value="SEO_N"/>
    <property type="match status" value="1"/>
</dbReference>
<protein>
    <submittedName>
        <fullName evidence="5">Uncharacterized protein</fullName>
    </submittedName>
</protein>
<dbReference type="EMBL" id="JAWXYG010000012">
    <property type="protein sequence ID" value="KAK4258089.1"/>
    <property type="molecule type" value="Genomic_DNA"/>
</dbReference>
<dbReference type="InterPro" id="IPR027944">
    <property type="entry name" value="SEO_C"/>
</dbReference>
<feature type="region of interest" description="Disordered" evidence="2">
    <location>
        <begin position="1"/>
        <end position="28"/>
    </location>
</feature>
<feature type="coiled-coil region" evidence="1">
    <location>
        <begin position="267"/>
        <end position="298"/>
    </location>
</feature>
<evidence type="ECO:0000313" key="6">
    <source>
        <dbReference type="Proteomes" id="UP001293593"/>
    </source>
</evidence>
<dbReference type="InterPro" id="IPR039299">
    <property type="entry name" value="SEOA"/>
</dbReference>
<gene>
    <name evidence="5" type="ORF">QN277_007586</name>
</gene>
<dbReference type="Pfam" id="PF14577">
    <property type="entry name" value="SEO_C"/>
    <property type="match status" value="1"/>
</dbReference>
<dbReference type="InterPro" id="IPR027942">
    <property type="entry name" value="SEO_N"/>
</dbReference>
<evidence type="ECO:0000259" key="4">
    <source>
        <dbReference type="Pfam" id="PF14577"/>
    </source>
</evidence>
<feature type="domain" description="Sieve element occlusion C-terminal" evidence="4">
    <location>
        <begin position="506"/>
        <end position="711"/>
    </location>
</feature>
<feature type="domain" description="Sieve element occlusion N-terminal" evidence="3">
    <location>
        <begin position="33"/>
        <end position="295"/>
    </location>
</feature>
<evidence type="ECO:0000256" key="2">
    <source>
        <dbReference type="SAM" id="MobiDB-lite"/>
    </source>
</evidence>
<keyword evidence="1" id="KW-0175">Coiled coil</keyword>
<reference evidence="5" key="1">
    <citation type="submission" date="2023-10" db="EMBL/GenBank/DDBJ databases">
        <title>Chromosome-level genome of the transformable northern wattle, Acacia crassicarpa.</title>
        <authorList>
            <person name="Massaro I."/>
            <person name="Sinha N.R."/>
            <person name="Poethig S."/>
            <person name="Leichty A.R."/>
        </authorList>
    </citation>
    <scope>NUCLEOTIDE SEQUENCE</scope>
    <source>
        <strain evidence="5">Acra3RX</strain>
        <tissue evidence="5">Leaf</tissue>
    </source>
</reference>
<comment type="caution">
    <text evidence="5">The sequence shown here is derived from an EMBL/GenBank/DDBJ whole genome shotgun (WGS) entry which is preliminary data.</text>
</comment>
<feature type="compositionally biased region" description="Polar residues" evidence="2">
    <location>
        <begin position="1"/>
        <end position="24"/>
    </location>
</feature>
<keyword evidence="6" id="KW-1185">Reference proteome</keyword>
<dbReference type="GO" id="GO:0010088">
    <property type="term" value="P:phloem development"/>
    <property type="evidence" value="ECO:0007669"/>
    <property type="project" value="InterPro"/>
</dbReference>
<accession>A0AAE1IXP1</accession>
<sequence>MPISVSSSSQPLATTTTSMASGPDSSVKPLTLEDKDILKLLEAISSSEEKPFDYESLFTNVVSDVFVRSLRTWDPNIAEFDLPRVEKPTAQVKPPIDLLKHLACQMRGTKREDENRSNAHEKTMWVLENLHYSWCAKAVIALAAFGLEFGIFWDLYEQKTSAATKDSLGYSLAVLNNVNEFESTKKPKDIVGYNDVVKNVHKTVRCIVDLGRLTNMHDSKNLPTLVEVMHVYRAYVYWTVLAIVVLASQLDVLSGAPYNLTDISTKISSVRLQLENYMKRIQKEIEKWQEYINRENGAFVFPTEIVQVLKCLLFPLDKKVDHQVYGERKDLSMNDPPQVSIEVFKTDYVLVFISGLYSIDDEINLLNKIFEDLKQSQPRIVPGYREDKTVIEFKKDRFKILWAPIVHEYSDKVNRRFHEMRRKMKWHVVDYTIIPQLCKDLIKNGLKYDNMNPIVPLFGPRGKLLNDNALHILFTWGIQAFPWRQGDHLAHVAKSNWIWNALKKSNPSISTWINEDAYIIVSGRSDSDWSDDQWVMKFPGELEKIRNDHIIKRFDIIIKDCRHSENDKDERETITKFWTHVESTFDGLRRMNKKEVDEETLRQVKLFLGVRQDRTGWVVLSKGASVKGICHGELFYQALTEFRKWRQNIEKDPGFDVSLLRHYDYLKSQHKPCSHITLKTHLSDIYQPITCPEPKCKRPMKFKLADLECCHGQHEVDRSDNSINAADHEGGSGVIGIMM</sequence>